<evidence type="ECO:0000313" key="2">
    <source>
        <dbReference type="EMBL" id="TGJ71105.1"/>
    </source>
</evidence>
<dbReference type="AlphaFoldDB" id="A0A8H2E215"/>
<reference evidence="2 3" key="1">
    <citation type="submission" date="2019-03" db="EMBL/GenBank/DDBJ databases">
        <title>Nematode-trapping fungi genome.</title>
        <authorList>
            <person name="Vidal-Diez De Ulzurrun G."/>
        </authorList>
    </citation>
    <scope>NUCLEOTIDE SEQUENCE [LARGE SCALE GENOMIC DNA]</scope>
    <source>
        <strain evidence="2 3">TWF154</strain>
    </source>
</reference>
<feature type="compositionally biased region" description="Basic and acidic residues" evidence="1">
    <location>
        <begin position="1"/>
        <end position="12"/>
    </location>
</feature>
<name>A0A8H2E215_ORBOL</name>
<proteinExistence type="predicted"/>
<feature type="region of interest" description="Disordered" evidence="1">
    <location>
        <begin position="1"/>
        <end position="26"/>
    </location>
</feature>
<accession>A0A8H2E215</accession>
<comment type="caution">
    <text evidence="2">The sequence shown here is derived from an EMBL/GenBank/DDBJ whole genome shotgun (WGS) entry which is preliminary data.</text>
</comment>
<organism evidence="2 3">
    <name type="scientific">Orbilia oligospora</name>
    <name type="common">Nematode-trapping fungus</name>
    <name type="synonym">Arthrobotrys oligospora</name>
    <dbReference type="NCBI Taxonomy" id="2813651"/>
    <lineage>
        <taxon>Eukaryota</taxon>
        <taxon>Fungi</taxon>
        <taxon>Dikarya</taxon>
        <taxon>Ascomycota</taxon>
        <taxon>Pezizomycotina</taxon>
        <taxon>Orbiliomycetes</taxon>
        <taxon>Orbiliales</taxon>
        <taxon>Orbiliaceae</taxon>
        <taxon>Orbilia</taxon>
    </lineage>
</organism>
<gene>
    <name evidence="2" type="ORF">EYR41_003097</name>
</gene>
<evidence type="ECO:0000256" key="1">
    <source>
        <dbReference type="SAM" id="MobiDB-lite"/>
    </source>
</evidence>
<evidence type="ECO:0000313" key="3">
    <source>
        <dbReference type="Proteomes" id="UP000297595"/>
    </source>
</evidence>
<dbReference type="Proteomes" id="UP000297595">
    <property type="component" value="Unassembled WGS sequence"/>
</dbReference>
<protein>
    <submittedName>
        <fullName evidence="2">Uncharacterized protein</fullName>
    </submittedName>
</protein>
<dbReference type="EMBL" id="SOZJ01000002">
    <property type="protein sequence ID" value="TGJ71105.1"/>
    <property type="molecule type" value="Genomic_DNA"/>
</dbReference>
<sequence length="217" mass="25372">MSAPLEHQDDPKTQPPRIPKPKQTGHNLTNKILQEAFEVDYYIDKTENWGHITMPASIRILKKCCNKPLQKYISEFEPEIDRFKDQSDRIKAKIYNEFVENLRTIKLSEDFREVLFDMLESTRERRWLFVWIVNQLLRAWQQRKAPMEGSSLTYSQFLEAGLQDQSSTTETTDIVTADTSNKQNQRKGHLGIYERKQGPDPCIINLLANRTDVSVIN</sequence>